<comment type="caution">
    <text evidence="2">The sequence shown here is derived from an EMBL/GenBank/DDBJ whole genome shotgun (WGS) entry which is preliminary data.</text>
</comment>
<dbReference type="AlphaFoldDB" id="A0AAP2Z6C4"/>
<dbReference type="Proteomes" id="UP001321047">
    <property type="component" value="Unassembled WGS sequence"/>
</dbReference>
<dbReference type="EMBL" id="JAOPJZ010000002">
    <property type="protein sequence ID" value="MCU4751402.1"/>
    <property type="molecule type" value="Genomic_DNA"/>
</dbReference>
<gene>
    <name evidence="2" type="ORF">OB919_05315</name>
</gene>
<keyword evidence="3" id="KW-1185">Reference proteome</keyword>
<evidence type="ECO:0000256" key="1">
    <source>
        <dbReference type="SAM" id="Phobius"/>
    </source>
</evidence>
<keyword evidence="1" id="KW-0812">Transmembrane</keyword>
<evidence type="ECO:0000313" key="2">
    <source>
        <dbReference type="EMBL" id="MCU4751402.1"/>
    </source>
</evidence>
<name>A0AAP2Z6C4_9EURY</name>
<organism evidence="2 3">
    <name type="scientific">Natronosalvus hydrolyticus</name>
    <dbReference type="NCBI Taxonomy" id="2979988"/>
    <lineage>
        <taxon>Archaea</taxon>
        <taxon>Methanobacteriati</taxon>
        <taxon>Methanobacteriota</taxon>
        <taxon>Stenosarchaea group</taxon>
        <taxon>Halobacteria</taxon>
        <taxon>Halobacteriales</taxon>
        <taxon>Natrialbaceae</taxon>
        <taxon>Natronosalvus</taxon>
    </lineage>
</organism>
<feature type="transmembrane region" description="Helical" evidence="1">
    <location>
        <begin position="43"/>
        <end position="67"/>
    </location>
</feature>
<sequence>MLAIIVSDGFSSCRARVAHEPEPEGRSWRNFREVFAKTSDTPLVAVLAKNAITVAGVVVGILVPWVLGGELKPASV</sequence>
<dbReference type="RefSeq" id="WP_342807127.1">
    <property type="nucleotide sequence ID" value="NZ_JAOPJZ010000002.1"/>
</dbReference>
<protein>
    <submittedName>
        <fullName evidence="2">Uncharacterized protein</fullName>
    </submittedName>
</protein>
<evidence type="ECO:0000313" key="3">
    <source>
        <dbReference type="Proteomes" id="UP001321047"/>
    </source>
</evidence>
<accession>A0AAP2Z6C4</accession>
<reference evidence="2 3" key="1">
    <citation type="submission" date="2022-09" db="EMBL/GenBank/DDBJ databases">
        <title>Enrichment on poylsaccharides allowed isolation of novel metabolic and taxonomic groups of Haloarchaea.</title>
        <authorList>
            <person name="Sorokin D.Y."/>
            <person name="Elcheninov A.G."/>
            <person name="Khizhniak T.V."/>
            <person name="Kolganova T.V."/>
            <person name="Kublanov I.V."/>
        </authorList>
    </citation>
    <scope>NUCLEOTIDE SEQUENCE [LARGE SCALE GENOMIC DNA]</scope>
    <source>
        <strain evidence="2 3">AArc-curdl1</strain>
    </source>
</reference>
<keyword evidence="1" id="KW-0472">Membrane</keyword>
<keyword evidence="1" id="KW-1133">Transmembrane helix</keyword>
<proteinExistence type="predicted"/>